<comment type="caution">
    <text evidence="4">The sequence shown here is derived from an EMBL/GenBank/DDBJ whole genome shotgun (WGS) entry which is preliminary data.</text>
</comment>
<evidence type="ECO:0000313" key="4">
    <source>
        <dbReference type="EMBL" id="MBD8526064.1"/>
    </source>
</evidence>
<accession>A0AAW3ZN45</accession>
<evidence type="ECO:0000259" key="3">
    <source>
        <dbReference type="Pfam" id="PF13511"/>
    </source>
</evidence>
<dbReference type="Proteomes" id="UP000613768">
    <property type="component" value="Unassembled WGS sequence"/>
</dbReference>
<feature type="chain" id="PRO_5043711223" evidence="2">
    <location>
        <begin position="40"/>
        <end position="198"/>
    </location>
</feature>
<reference evidence="4 5" key="1">
    <citation type="submission" date="2020-09" db="EMBL/GenBank/DDBJ databases">
        <title>Pseudoxanthomonas sp. CAU 1598 isolated from sand of Yaerae Beach.</title>
        <authorList>
            <person name="Kim W."/>
        </authorList>
    </citation>
    <scope>NUCLEOTIDE SEQUENCE [LARGE SCALE GENOMIC DNA]</scope>
    <source>
        <strain evidence="4 5">CAU 1598</strain>
    </source>
</reference>
<dbReference type="InterPro" id="IPR025392">
    <property type="entry name" value="DUF4124"/>
</dbReference>
<dbReference type="Pfam" id="PF13511">
    <property type="entry name" value="DUF4124"/>
    <property type="match status" value="1"/>
</dbReference>
<keyword evidence="5" id="KW-1185">Reference proteome</keyword>
<evidence type="ECO:0000313" key="5">
    <source>
        <dbReference type="Proteomes" id="UP000613768"/>
    </source>
</evidence>
<evidence type="ECO:0000256" key="1">
    <source>
        <dbReference type="SAM" id="MobiDB-lite"/>
    </source>
</evidence>
<organism evidence="4 5">
    <name type="scientific">Pseudomarimonas arenosa</name>
    <dbReference type="NCBI Taxonomy" id="2774145"/>
    <lineage>
        <taxon>Bacteria</taxon>
        <taxon>Pseudomonadati</taxon>
        <taxon>Pseudomonadota</taxon>
        <taxon>Gammaproteobacteria</taxon>
        <taxon>Lysobacterales</taxon>
        <taxon>Lysobacteraceae</taxon>
        <taxon>Pseudomarimonas</taxon>
    </lineage>
</organism>
<feature type="domain" description="DUF4124" evidence="3">
    <location>
        <begin position="28"/>
        <end position="82"/>
    </location>
</feature>
<dbReference type="AlphaFoldDB" id="A0AAW3ZN45"/>
<dbReference type="RefSeq" id="WP_192029485.1">
    <property type="nucleotide sequence ID" value="NZ_JACYTR010000016.1"/>
</dbReference>
<protein>
    <submittedName>
        <fullName evidence="4">DUF4124 domain-containing protein</fullName>
    </submittedName>
</protein>
<proteinExistence type="predicted"/>
<gene>
    <name evidence="4" type="ORF">IFO71_09975</name>
</gene>
<feature type="region of interest" description="Disordered" evidence="1">
    <location>
        <begin position="63"/>
        <end position="86"/>
    </location>
</feature>
<dbReference type="EMBL" id="JACYTR010000016">
    <property type="protein sequence ID" value="MBD8526064.1"/>
    <property type="molecule type" value="Genomic_DNA"/>
</dbReference>
<keyword evidence="2" id="KW-0732">Signal</keyword>
<name>A0AAW3ZN45_9GAMM</name>
<sequence>MLLRLALKPLFGSKNMSSSLGRSAFVLCALAVLVESASAQVFKCAGQDGRVVYQQTACAADQAGGEHDVRVAPPSDPDAARRAKQDAQLRERNHAYWLSLQQIEALPERETVPSAAPARKRNEERIMRCEGAGQVWYSATRECHDAERIDTKDGYLKDVQYRHGRSVSVTQACEEIRSGAASLQIDTYQRNQGMDPCK</sequence>
<feature type="signal peptide" evidence="2">
    <location>
        <begin position="1"/>
        <end position="39"/>
    </location>
</feature>
<evidence type="ECO:0000256" key="2">
    <source>
        <dbReference type="SAM" id="SignalP"/>
    </source>
</evidence>